<dbReference type="AlphaFoldDB" id="A0AAN8D5L3"/>
<dbReference type="Proteomes" id="UP001335648">
    <property type="component" value="Unassembled WGS sequence"/>
</dbReference>
<proteinExistence type="predicted"/>
<organism evidence="2 3">
    <name type="scientific">Champsocephalus esox</name>
    <name type="common">pike icefish</name>
    <dbReference type="NCBI Taxonomy" id="159716"/>
    <lineage>
        <taxon>Eukaryota</taxon>
        <taxon>Metazoa</taxon>
        <taxon>Chordata</taxon>
        <taxon>Craniata</taxon>
        <taxon>Vertebrata</taxon>
        <taxon>Euteleostomi</taxon>
        <taxon>Actinopterygii</taxon>
        <taxon>Neopterygii</taxon>
        <taxon>Teleostei</taxon>
        <taxon>Neoteleostei</taxon>
        <taxon>Acanthomorphata</taxon>
        <taxon>Eupercaria</taxon>
        <taxon>Perciformes</taxon>
        <taxon>Notothenioidei</taxon>
        <taxon>Channichthyidae</taxon>
        <taxon>Champsocephalus</taxon>
    </lineage>
</organism>
<feature type="region of interest" description="Disordered" evidence="1">
    <location>
        <begin position="1"/>
        <end position="67"/>
    </location>
</feature>
<evidence type="ECO:0000256" key="1">
    <source>
        <dbReference type="SAM" id="MobiDB-lite"/>
    </source>
</evidence>
<name>A0AAN8D5L3_9TELE</name>
<keyword evidence="3" id="KW-1185">Reference proteome</keyword>
<gene>
    <name evidence="2" type="ORF">CesoFtcFv8_000588</name>
</gene>
<reference evidence="2 3" key="1">
    <citation type="journal article" date="2023" name="Mol. Biol. Evol.">
        <title>Genomics of Secondarily Temperate Adaptation in the Only Non-Antarctic Icefish.</title>
        <authorList>
            <person name="Rivera-Colon A.G."/>
            <person name="Rayamajhi N."/>
            <person name="Minhas B.F."/>
            <person name="Madrigal G."/>
            <person name="Bilyk K.T."/>
            <person name="Yoon V."/>
            <person name="Hune M."/>
            <person name="Gregory S."/>
            <person name="Cheng C.H.C."/>
            <person name="Catchen J.M."/>
        </authorList>
    </citation>
    <scope>NUCLEOTIDE SEQUENCE [LARGE SCALE GENOMIC DNA]</scope>
    <source>
        <strain evidence="2">JC2023a</strain>
    </source>
</reference>
<dbReference type="EMBL" id="JAULUE010002046">
    <property type="protein sequence ID" value="KAK5914950.1"/>
    <property type="molecule type" value="Genomic_DNA"/>
</dbReference>
<sequence>MKSNRPPAANSRRNQREQGSLRLRPLSESTPIFHFIHSMTRHTQTPGTQGLEEIRRRQGKIRGGKAR</sequence>
<evidence type="ECO:0000313" key="2">
    <source>
        <dbReference type="EMBL" id="KAK5914950.1"/>
    </source>
</evidence>
<comment type="caution">
    <text evidence="2">The sequence shown here is derived from an EMBL/GenBank/DDBJ whole genome shotgun (WGS) entry which is preliminary data.</text>
</comment>
<protein>
    <submittedName>
        <fullName evidence="2">Uncharacterized protein</fullName>
    </submittedName>
</protein>
<evidence type="ECO:0000313" key="3">
    <source>
        <dbReference type="Proteomes" id="UP001335648"/>
    </source>
</evidence>
<feature type="compositionally biased region" description="Basic residues" evidence="1">
    <location>
        <begin position="57"/>
        <end position="67"/>
    </location>
</feature>
<accession>A0AAN8D5L3</accession>